<evidence type="ECO:0008006" key="4">
    <source>
        <dbReference type="Google" id="ProtNLM"/>
    </source>
</evidence>
<feature type="chain" id="PRO_5003897510" description="EF-hand domain-containing protein" evidence="1">
    <location>
        <begin position="34"/>
        <end position="183"/>
    </location>
</feature>
<dbReference type="AlphaFoldDB" id="K6YRE9"/>
<gene>
    <name evidence="2" type="ORF">GLIP_1234</name>
</gene>
<dbReference type="InterPro" id="IPR018247">
    <property type="entry name" value="EF_Hand_1_Ca_BS"/>
</dbReference>
<dbReference type="PROSITE" id="PS00018">
    <property type="entry name" value="EF_HAND_1"/>
    <property type="match status" value="1"/>
</dbReference>
<keyword evidence="1" id="KW-0732">Signal</keyword>
<dbReference type="OrthoDB" id="5624536at2"/>
<evidence type="ECO:0000313" key="3">
    <source>
        <dbReference type="Proteomes" id="UP000006334"/>
    </source>
</evidence>
<dbReference type="eggNOG" id="ENOG5032W5J">
    <property type="taxonomic scope" value="Bacteria"/>
</dbReference>
<reference evidence="2 3" key="1">
    <citation type="journal article" date="2017" name="Antonie Van Leeuwenhoek">
        <title>Rhizobium rhizosphaerae sp. nov., a novel species isolated from rice rhizosphere.</title>
        <authorList>
            <person name="Zhao J.J."/>
            <person name="Zhang J."/>
            <person name="Zhang R.J."/>
            <person name="Zhang C.W."/>
            <person name="Yin H.Q."/>
            <person name="Zhang X.X."/>
        </authorList>
    </citation>
    <scope>NUCLEOTIDE SEQUENCE [LARGE SCALE GENOMIC DNA]</scope>
    <source>
        <strain evidence="2 3">E3</strain>
    </source>
</reference>
<evidence type="ECO:0000256" key="1">
    <source>
        <dbReference type="SAM" id="SignalP"/>
    </source>
</evidence>
<sequence length="183" mass="20372">MNNKLRKKSKYRKLGFILLTTFALQLTVQSALAHLMVAQHGTLNIIENDAFLVLSLPVSGFANLDDNKDGLVSMIEFNHHRTSITQHVNQHVKMHDQQGNIELQSIILSPVVDHHDASQSLSQITVVGKFALRNTAEKHTFEASIFGKEPAEQSLEITAKRKALGAKHTFELTPKAPSAQLFK</sequence>
<dbReference type="EMBL" id="BAEN01000023">
    <property type="protein sequence ID" value="GAC13875.1"/>
    <property type="molecule type" value="Genomic_DNA"/>
</dbReference>
<name>K6YRE9_9ALTE</name>
<comment type="caution">
    <text evidence="2">The sequence shown here is derived from an EMBL/GenBank/DDBJ whole genome shotgun (WGS) entry which is preliminary data.</text>
</comment>
<protein>
    <recommendedName>
        <fullName evidence="4">EF-hand domain-containing protein</fullName>
    </recommendedName>
</protein>
<proteinExistence type="predicted"/>
<dbReference type="Proteomes" id="UP000006334">
    <property type="component" value="Unassembled WGS sequence"/>
</dbReference>
<accession>K6YRE9</accession>
<dbReference type="RefSeq" id="WP_008843692.1">
    <property type="nucleotide sequence ID" value="NZ_BAEN01000023.1"/>
</dbReference>
<feature type="signal peptide" evidence="1">
    <location>
        <begin position="1"/>
        <end position="33"/>
    </location>
</feature>
<organism evidence="2 3">
    <name type="scientific">Aliiglaciecola lipolytica E3</name>
    <dbReference type="NCBI Taxonomy" id="1127673"/>
    <lineage>
        <taxon>Bacteria</taxon>
        <taxon>Pseudomonadati</taxon>
        <taxon>Pseudomonadota</taxon>
        <taxon>Gammaproteobacteria</taxon>
        <taxon>Alteromonadales</taxon>
        <taxon>Alteromonadaceae</taxon>
        <taxon>Aliiglaciecola</taxon>
    </lineage>
</organism>
<evidence type="ECO:0000313" key="2">
    <source>
        <dbReference type="EMBL" id="GAC13875.1"/>
    </source>
</evidence>
<keyword evidence="3" id="KW-1185">Reference proteome</keyword>